<comment type="catalytic activity">
    <reaction evidence="9">
        <text>L-seryl-[protein] + ATP = O-phospho-L-seryl-[protein] + ADP + H(+)</text>
        <dbReference type="Rhea" id="RHEA:17989"/>
        <dbReference type="Rhea" id="RHEA-COMP:9863"/>
        <dbReference type="Rhea" id="RHEA-COMP:11604"/>
        <dbReference type="ChEBI" id="CHEBI:15378"/>
        <dbReference type="ChEBI" id="CHEBI:29999"/>
        <dbReference type="ChEBI" id="CHEBI:30616"/>
        <dbReference type="ChEBI" id="CHEBI:83421"/>
        <dbReference type="ChEBI" id="CHEBI:456216"/>
        <dbReference type="EC" id="2.7.11.1"/>
    </reaction>
</comment>
<organism evidence="14 15">
    <name type="scientific">Coilia grayii</name>
    <name type="common">Gray's grenadier anchovy</name>
    <dbReference type="NCBI Taxonomy" id="363190"/>
    <lineage>
        <taxon>Eukaryota</taxon>
        <taxon>Metazoa</taxon>
        <taxon>Chordata</taxon>
        <taxon>Craniata</taxon>
        <taxon>Vertebrata</taxon>
        <taxon>Euteleostomi</taxon>
        <taxon>Actinopterygii</taxon>
        <taxon>Neopterygii</taxon>
        <taxon>Teleostei</taxon>
        <taxon>Clupei</taxon>
        <taxon>Clupeiformes</taxon>
        <taxon>Clupeoidei</taxon>
        <taxon>Engraulidae</taxon>
        <taxon>Coilinae</taxon>
        <taxon>Coilia</taxon>
    </lineage>
</organism>
<evidence type="ECO:0000256" key="5">
    <source>
        <dbReference type="ARBA" id="ARBA00022741"/>
    </source>
</evidence>
<dbReference type="AlphaFoldDB" id="A0ABD1JIB3"/>
<dbReference type="Pfam" id="PF00069">
    <property type="entry name" value="Pkinase"/>
    <property type="match status" value="1"/>
</dbReference>
<dbReference type="SMART" id="SM00220">
    <property type="entry name" value="S_TKc"/>
    <property type="match status" value="1"/>
</dbReference>
<evidence type="ECO:0000313" key="14">
    <source>
        <dbReference type="EMBL" id="KAL2086918.1"/>
    </source>
</evidence>
<feature type="compositionally biased region" description="Basic and acidic residues" evidence="12">
    <location>
        <begin position="1"/>
        <end position="21"/>
    </location>
</feature>
<dbReference type="PROSITE" id="PS50011">
    <property type="entry name" value="PROTEIN_KINASE_DOM"/>
    <property type="match status" value="1"/>
</dbReference>
<evidence type="ECO:0000256" key="9">
    <source>
        <dbReference type="ARBA" id="ARBA00048679"/>
    </source>
</evidence>
<dbReference type="InterPro" id="IPR017441">
    <property type="entry name" value="Protein_kinase_ATP_BS"/>
</dbReference>
<evidence type="ECO:0000256" key="12">
    <source>
        <dbReference type="SAM" id="MobiDB-lite"/>
    </source>
</evidence>
<proteinExistence type="inferred from homology"/>
<dbReference type="PROSITE" id="PS00108">
    <property type="entry name" value="PROTEIN_KINASE_ST"/>
    <property type="match status" value="1"/>
</dbReference>
<dbReference type="PROSITE" id="PS00107">
    <property type="entry name" value="PROTEIN_KINASE_ATP"/>
    <property type="match status" value="1"/>
</dbReference>
<keyword evidence="7 10" id="KW-0067">ATP-binding</keyword>
<dbReference type="InterPro" id="IPR008271">
    <property type="entry name" value="Ser/Thr_kinase_AS"/>
</dbReference>
<keyword evidence="5 10" id="KW-0547">Nucleotide-binding</keyword>
<protein>
    <recommendedName>
        <fullName evidence="2">non-specific serine/threonine protein kinase</fullName>
        <ecNumber evidence="2">2.7.11.1</ecNumber>
    </recommendedName>
</protein>
<evidence type="ECO:0000256" key="6">
    <source>
        <dbReference type="ARBA" id="ARBA00022777"/>
    </source>
</evidence>
<dbReference type="PANTHER" id="PTHR22984">
    <property type="entry name" value="SERINE/THREONINE-PROTEIN KINASE PIM"/>
    <property type="match status" value="1"/>
</dbReference>
<dbReference type="PANTHER" id="PTHR22984:SF11">
    <property type="entry name" value="AURORA KINASE-RELATED"/>
    <property type="match status" value="1"/>
</dbReference>
<evidence type="ECO:0000256" key="8">
    <source>
        <dbReference type="ARBA" id="ARBA00047899"/>
    </source>
</evidence>
<comment type="caution">
    <text evidence="14">The sequence shown here is derived from an EMBL/GenBank/DDBJ whole genome shotgun (WGS) entry which is preliminary data.</text>
</comment>
<dbReference type="SUPFAM" id="SSF56112">
    <property type="entry name" value="Protein kinase-like (PK-like)"/>
    <property type="match status" value="1"/>
</dbReference>
<evidence type="ECO:0000256" key="10">
    <source>
        <dbReference type="PROSITE-ProRule" id="PRU10141"/>
    </source>
</evidence>
<evidence type="ECO:0000313" key="15">
    <source>
        <dbReference type="Proteomes" id="UP001591681"/>
    </source>
</evidence>
<gene>
    <name evidence="14" type="ORF">ACEWY4_017977</name>
</gene>
<evidence type="ECO:0000256" key="1">
    <source>
        <dbReference type="ARBA" id="ARBA00005505"/>
    </source>
</evidence>
<comment type="similarity">
    <text evidence="1">Belongs to the protein kinase superfamily. CAMK Ser/Thr protein kinase family. PIM subfamily.</text>
</comment>
<evidence type="ECO:0000256" key="2">
    <source>
        <dbReference type="ARBA" id="ARBA00012513"/>
    </source>
</evidence>
<feature type="region of interest" description="Disordered" evidence="12">
    <location>
        <begin position="108"/>
        <end position="148"/>
    </location>
</feature>
<evidence type="ECO:0000256" key="3">
    <source>
        <dbReference type="ARBA" id="ARBA00022527"/>
    </source>
</evidence>
<dbReference type="Proteomes" id="UP001591681">
    <property type="component" value="Unassembled WGS sequence"/>
</dbReference>
<dbReference type="Gene3D" id="1.10.510.10">
    <property type="entry name" value="Transferase(Phosphotransferase) domain 1"/>
    <property type="match status" value="1"/>
</dbReference>
<evidence type="ECO:0000256" key="7">
    <source>
        <dbReference type="ARBA" id="ARBA00022840"/>
    </source>
</evidence>
<reference evidence="14 15" key="1">
    <citation type="submission" date="2024-09" db="EMBL/GenBank/DDBJ databases">
        <title>A chromosome-level genome assembly of Gray's grenadier anchovy, Coilia grayii.</title>
        <authorList>
            <person name="Fu Z."/>
        </authorList>
    </citation>
    <scope>NUCLEOTIDE SEQUENCE [LARGE SCALE GENOMIC DNA]</scope>
    <source>
        <strain evidence="14">G4</strain>
        <tissue evidence="14">Muscle</tissue>
    </source>
</reference>
<keyword evidence="4" id="KW-0808">Transferase</keyword>
<evidence type="ECO:0000256" key="4">
    <source>
        <dbReference type="ARBA" id="ARBA00022679"/>
    </source>
</evidence>
<evidence type="ECO:0000256" key="11">
    <source>
        <dbReference type="RuleBase" id="RU000304"/>
    </source>
</evidence>
<feature type="binding site" evidence="10">
    <location>
        <position position="181"/>
    </location>
    <ligand>
        <name>ATP</name>
        <dbReference type="ChEBI" id="CHEBI:30616"/>
    </ligand>
</feature>
<keyword evidence="6" id="KW-0418">Kinase</keyword>
<keyword evidence="15" id="KW-1185">Reference proteome</keyword>
<sequence>MQEEERVGRDHDGAKGKECGKPELSNSNGEKLEEGASESPDKGVNATVELDLTSQRQARPPNAPKKRKGNSSSWSGSMARKDIVILILEHPQPCFRIFGQHLIQEEERVASESPDKGLNATVEQDRNLQRQVRPPKSMKRRKGNSSTFSSCYTVGEPLGQGGFGSVFAGTRKADGAQVAIKVVPKGLAGDYITVPGSGVPVPREVALMMMASEPSGSTNICRLLEWFDGQDIIMLILERPQCSIDVANFCLRGRMSEREAAGIMRQVVLAAKHCHDRGVLHRDIKPENLLINTKDMTVKLIDFGCGDLLKDGPYDAYAGTLLYSPPEWNRNHTYEGRQATVWSLGVLLYYLVKGVLPFKTRDDIISKRLRFRRKNLSSGKTVQEL</sequence>
<comment type="catalytic activity">
    <reaction evidence="8">
        <text>L-threonyl-[protein] + ATP = O-phospho-L-threonyl-[protein] + ADP + H(+)</text>
        <dbReference type="Rhea" id="RHEA:46608"/>
        <dbReference type="Rhea" id="RHEA-COMP:11060"/>
        <dbReference type="Rhea" id="RHEA-COMP:11605"/>
        <dbReference type="ChEBI" id="CHEBI:15378"/>
        <dbReference type="ChEBI" id="CHEBI:30013"/>
        <dbReference type="ChEBI" id="CHEBI:30616"/>
        <dbReference type="ChEBI" id="CHEBI:61977"/>
        <dbReference type="ChEBI" id="CHEBI:456216"/>
        <dbReference type="EC" id="2.7.11.1"/>
    </reaction>
</comment>
<dbReference type="EMBL" id="JBHFQA010000015">
    <property type="protein sequence ID" value="KAL2086918.1"/>
    <property type="molecule type" value="Genomic_DNA"/>
</dbReference>
<dbReference type="GO" id="GO:0004674">
    <property type="term" value="F:protein serine/threonine kinase activity"/>
    <property type="evidence" value="ECO:0007669"/>
    <property type="project" value="UniProtKB-KW"/>
</dbReference>
<name>A0ABD1JIB3_9TELE</name>
<feature type="region of interest" description="Disordered" evidence="12">
    <location>
        <begin position="1"/>
        <end position="75"/>
    </location>
</feature>
<accession>A0ABD1JIB3</accession>
<dbReference type="Gene3D" id="3.30.200.20">
    <property type="entry name" value="Phosphorylase Kinase, domain 1"/>
    <property type="match status" value="1"/>
</dbReference>
<dbReference type="EC" id="2.7.11.1" evidence="2"/>
<keyword evidence="3 11" id="KW-0723">Serine/threonine-protein kinase</keyword>
<dbReference type="InterPro" id="IPR000719">
    <property type="entry name" value="Prot_kinase_dom"/>
</dbReference>
<dbReference type="InterPro" id="IPR011009">
    <property type="entry name" value="Kinase-like_dom_sf"/>
</dbReference>
<dbReference type="GO" id="GO:0005524">
    <property type="term" value="F:ATP binding"/>
    <property type="evidence" value="ECO:0007669"/>
    <property type="project" value="UniProtKB-UniRule"/>
</dbReference>
<evidence type="ECO:0000259" key="13">
    <source>
        <dbReference type="PROSITE" id="PS50011"/>
    </source>
</evidence>
<dbReference type="InterPro" id="IPR051138">
    <property type="entry name" value="PIM_Ser/Thr_kinase"/>
</dbReference>
<feature type="domain" description="Protein kinase" evidence="13">
    <location>
        <begin position="152"/>
        <end position="385"/>
    </location>
</feature>